<reference evidence="2" key="1">
    <citation type="journal article" date="2020" name="Stud. Mycol.">
        <title>101 Dothideomycetes genomes: a test case for predicting lifestyles and emergence of pathogens.</title>
        <authorList>
            <person name="Haridas S."/>
            <person name="Albert R."/>
            <person name="Binder M."/>
            <person name="Bloem J."/>
            <person name="Labutti K."/>
            <person name="Salamov A."/>
            <person name="Andreopoulos B."/>
            <person name="Baker S."/>
            <person name="Barry K."/>
            <person name="Bills G."/>
            <person name="Bluhm B."/>
            <person name="Cannon C."/>
            <person name="Castanera R."/>
            <person name="Culley D."/>
            <person name="Daum C."/>
            <person name="Ezra D."/>
            <person name="Gonzalez J."/>
            <person name="Henrissat B."/>
            <person name="Kuo A."/>
            <person name="Liang C."/>
            <person name="Lipzen A."/>
            <person name="Lutzoni F."/>
            <person name="Magnuson J."/>
            <person name="Mondo S."/>
            <person name="Nolan M."/>
            <person name="Ohm R."/>
            <person name="Pangilinan J."/>
            <person name="Park H.-J."/>
            <person name="Ramirez L."/>
            <person name="Alfaro M."/>
            <person name="Sun H."/>
            <person name="Tritt A."/>
            <person name="Yoshinaga Y."/>
            <person name="Zwiers L.-H."/>
            <person name="Turgeon B."/>
            <person name="Goodwin S."/>
            <person name="Spatafora J."/>
            <person name="Crous P."/>
            <person name="Grigoriev I."/>
        </authorList>
    </citation>
    <scope>NUCLEOTIDE SEQUENCE</scope>
    <source>
        <strain evidence="2">CBS 119687</strain>
    </source>
</reference>
<evidence type="ECO:0000313" key="3">
    <source>
        <dbReference type="Proteomes" id="UP000799771"/>
    </source>
</evidence>
<evidence type="ECO:0000313" key="2">
    <source>
        <dbReference type="EMBL" id="KAF2133046.1"/>
    </source>
</evidence>
<sequence>MSSVFQVRTSPTGEHDIPSWAYILCGQFTARFRFSVVITAKCRVAADALKRSSSVEPTVSLRRKPCGGRT</sequence>
<accession>A0A6A6AND4</accession>
<dbReference type="AlphaFoldDB" id="A0A6A6AND4"/>
<feature type="region of interest" description="Disordered" evidence="1">
    <location>
        <begin position="51"/>
        <end position="70"/>
    </location>
</feature>
<name>A0A6A6AND4_9PLEO</name>
<gene>
    <name evidence="2" type="ORF">P153DRAFT_178659</name>
</gene>
<organism evidence="2 3">
    <name type="scientific">Dothidotthia symphoricarpi CBS 119687</name>
    <dbReference type="NCBI Taxonomy" id="1392245"/>
    <lineage>
        <taxon>Eukaryota</taxon>
        <taxon>Fungi</taxon>
        <taxon>Dikarya</taxon>
        <taxon>Ascomycota</taxon>
        <taxon>Pezizomycotina</taxon>
        <taxon>Dothideomycetes</taxon>
        <taxon>Pleosporomycetidae</taxon>
        <taxon>Pleosporales</taxon>
        <taxon>Dothidotthiaceae</taxon>
        <taxon>Dothidotthia</taxon>
    </lineage>
</organism>
<dbReference type="RefSeq" id="XP_033527433.1">
    <property type="nucleotide sequence ID" value="XM_033662355.1"/>
</dbReference>
<keyword evidence="3" id="KW-1185">Reference proteome</keyword>
<dbReference type="EMBL" id="ML977500">
    <property type="protein sequence ID" value="KAF2133046.1"/>
    <property type="molecule type" value="Genomic_DNA"/>
</dbReference>
<dbReference type="GeneID" id="54402787"/>
<proteinExistence type="predicted"/>
<evidence type="ECO:0000256" key="1">
    <source>
        <dbReference type="SAM" id="MobiDB-lite"/>
    </source>
</evidence>
<feature type="compositionally biased region" description="Basic residues" evidence="1">
    <location>
        <begin position="61"/>
        <end position="70"/>
    </location>
</feature>
<dbReference type="Proteomes" id="UP000799771">
    <property type="component" value="Unassembled WGS sequence"/>
</dbReference>
<protein>
    <submittedName>
        <fullName evidence="2">Uncharacterized protein</fullName>
    </submittedName>
</protein>